<evidence type="ECO:0000313" key="3">
    <source>
        <dbReference type="Proteomes" id="UP000708208"/>
    </source>
</evidence>
<comment type="caution">
    <text evidence="2">The sequence shown here is derived from an EMBL/GenBank/DDBJ whole genome shotgun (WGS) entry which is preliminary data.</text>
</comment>
<keyword evidence="3" id="KW-1185">Reference proteome</keyword>
<dbReference type="OrthoDB" id="10684141at2759"/>
<sequence length="425" mass="48964">IATGADYVGKSGSIEVIRWQTMDRVLFVLFYDLNLIQNNETAWQENTRLMFGPLNKLINRLAVVDCVYHPLQCYGLNQTVIKEFRRGLLTRSIVSALNIENPGNQQCLFESLSLDVLQKKFRDYEESTKLTIESLNATIAELLRNNSGQYVYNVVNTESPSRPVAKASTRQNITSEFLYELTNSPRARLYSNKNHTGQYEEYQAFSAWNKGASNGLRRLVFGNLSRNALSIYLQQDGVSESVKIVKKFKDNETAEFSPDWVLFGGVDNYMESYHLWDKENPITNFKQGSNGRIEYVRAFVYQMHLRNEIQVNDLEMSSFTRRQYEQFEMEEGDTVGYAIPLKFGGPEDEIYNIFPQSETCQAKWEKQLDEALEDNLTEGFYGLATIYLNFMYSNTNASRPFAFAYHISINGQSDVDRVRYGVIEN</sequence>
<dbReference type="EMBL" id="CAJVCH010009177">
    <property type="protein sequence ID" value="CAG7666158.1"/>
    <property type="molecule type" value="Genomic_DNA"/>
</dbReference>
<proteinExistence type="predicted"/>
<feature type="domain" description="DUF7656" evidence="1">
    <location>
        <begin position="2"/>
        <end position="90"/>
    </location>
</feature>
<dbReference type="Proteomes" id="UP000708208">
    <property type="component" value="Unassembled WGS sequence"/>
</dbReference>
<accession>A0A8J2IZY0</accession>
<feature type="non-terminal residue" evidence="2">
    <location>
        <position position="1"/>
    </location>
</feature>
<dbReference type="Pfam" id="PF24676">
    <property type="entry name" value="DUF7656"/>
    <property type="match status" value="1"/>
</dbReference>
<protein>
    <recommendedName>
        <fullName evidence="1">DUF7656 domain-containing protein</fullName>
    </recommendedName>
</protein>
<gene>
    <name evidence="2" type="ORF">AFUS01_LOCUS1655</name>
</gene>
<reference evidence="2" key="1">
    <citation type="submission" date="2021-06" db="EMBL/GenBank/DDBJ databases">
        <authorList>
            <person name="Hodson N. C."/>
            <person name="Mongue J. A."/>
            <person name="Jaron S. K."/>
        </authorList>
    </citation>
    <scope>NUCLEOTIDE SEQUENCE</scope>
</reference>
<dbReference type="AlphaFoldDB" id="A0A8J2IZY0"/>
<evidence type="ECO:0000259" key="1">
    <source>
        <dbReference type="Pfam" id="PF24676"/>
    </source>
</evidence>
<name>A0A8J2IZY0_9HEXA</name>
<organism evidence="2 3">
    <name type="scientific">Allacma fusca</name>
    <dbReference type="NCBI Taxonomy" id="39272"/>
    <lineage>
        <taxon>Eukaryota</taxon>
        <taxon>Metazoa</taxon>
        <taxon>Ecdysozoa</taxon>
        <taxon>Arthropoda</taxon>
        <taxon>Hexapoda</taxon>
        <taxon>Collembola</taxon>
        <taxon>Symphypleona</taxon>
        <taxon>Sminthuridae</taxon>
        <taxon>Allacma</taxon>
    </lineage>
</organism>
<evidence type="ECO:0000313" key="2">
    <source>
        <dbReference type="EMBL" id="CAG7666158.1"/>
    </source>
</evidence>
<dbReference type="InterPro" id="IPR056073">
    <property type="entry name" value="DUF7656"/>
</dbReference>